<protein>
    <submittedName>
        <fullName evidence="2">Uncharacterized protein</fullName>
    </submittedName>
</protein>
<keyword evidence="1" id="KW-0732">Signal</keyword>
<dbReference type="AlphaFoldDB" id="A0A6A5ZNZ6"/>
<reference evidence="2" key="1">
    <citation type="journal article" date="2020" name="Stud. Mycol.">
        <title>101 Dothideomycetes genomes: a test case for predicting lifestyles and emergence of pathogens.</title>
        <authorList>
            <person name="Haridas S."/>
            <person name="Albert R."/>
            <person name="Binder M."/>
            <person name="Bloem J."/>
            <person name="Labutti K."/>
            <person name="Salamov A."/>
            <person name="Andreopoulos B."/>
            <person name="Baker S."/>
            <person name="Barry K."/>
            <person name="Bills G."/>
            <person name="Bluhm B."/>
            <person name="Cannon C."/>
            <person name="Castanera R."/>
            <person name="Culley D."/>
            <person name="Daum C."/>
            <person name="Ezra D."/>
            <person name="Gonzalez J."/>
            <person name="Henrissat B."/>
            <person name="Kuo A."/>
            <person name="Liang C."/>
            <person name="Lipzen A."/>
            <person name="Lutzoni F."/>
            <person name="Magnuson J."/>
            <person name="Mondo S."/>
            <person name="Nolan M."/>
            <person name="Ohm R."/>
            <person name="Pangilinan J."/>
            <person name="Park H.-J."/>
            <person name="Ramirez L."/>
            <person name="Alfaro M."/>
            <person name="Sun H."/>
            <person name="Tritt A."/>
            <person name="Yoshinaga Y."/>
            <person name="Zwiers L.-H."/>
            <person name="Turgeon B."/>
            <person name="Goodwin S."/>
            <person name="Spatafora J."/>
            <person name="Crous P."/>
            <person name="Grigoriev I."/>
        </authorList>
    </citation>
    <scope>NUCLEOTIDE SEQUENCE</scope>
    <source>
        <strain evidence="2">CBS 627.86</strain>
    </source>
</reference>
<proteinExistence type="predicted"/>
<accession>A0A6A5ZNZ6</accession>
<organism evidence="2 3">
    <name type="scientific">Lophiotrema nucula</name>
    <dbReference type="NCBI Taxonomy" id="690887"/>
    <lineage>
        <taxon>Eukaryota</taxon>
        <taxon>Fungi</taxon>
        <taxon>Dikarya</taxon>
        <taxon>Ascomycota</taxon>
        <taxon>Pezizomycotina</taxon>
        <taxon>Dothideomycetes</taxon>
        <taxon>Pleosporomycetidae</taxon>
        <taxon>Pleosporales</taxon>
        <taxon>Lophiotremataceae</taxon>
        <taxon>Lophiotrema</taxon>
    </lineage>
</organism>
<name>A0A6A5ZNZ6_9PLEO</name>
<evidence type="ECO:0000256" key="1">
    <source>
        <dbReference type="SAM" id="SignalP"/>
    </source>
</evidence>
<dbReference type="OrthoDB" id="3933243at2759"/>
<keyword evidence="3" id="KW-1185">Reference proteome</keyword>
<feature type="chain" id="PRO_5025683787" evidence="1">
    <location>
        <begin position="19"/>
        <end position="291"/>
    </location>
</feature>
<feature type="signal peptide" evidence="1">
    <location>
        <begin position="1"/>
        <end position="18"/>
    </location>
</feature>
<sequence length="291" mass="31146">MFFKTCATLALATGFAAAKPVIAPHAPVDVPVYRRTAPVTPAKRGLDVFGIQNNFDFINQVDAFSQQQQIVNFQQEEVFFAENSNNFGRDQQQVIFAQAQKVVQIEQENNGGNLFFNDLSRKASFRNSNPGVETVVMVVKQIDISIDDGRGNQIQQQVFAQSVVIANRGARETQAIMVFEATAINAQNVLDGFGGNGGGIAAPTGVAGVAGFGASGVSAPQQTADVQFFGEKPTWSSIAEDPAATAAAAWQAELLDLNNVGNAQLNNDQNSQLVIQEQQILVEAVSQGKKL</sequence>
<dbReference type="EMBL" id="ML977314">
    <property type="protein sequence ID" value="KAF2119971.1"/>
    <property type="molecule type" value="Genomic_DNA"/>
</dbReference>
<evidence type="ECO:0000313" key="3">
    <source>
        <dbReference type="Proteomes" id="UP000799770"/>
    </source>
</evidence>
<gene>
    <name evidence="2" type="ORF">BDV96DRAFT_595575</name>
</gene>
<dbReference type="Proteomes" id="UP000799770">
    <property type="component" value="Unassembled WGS sequence"/>
</dbReference>
<evidence type="ECO:0000313" key="2">
    <source>
        <dbReference type="EMBL" id="KAF2119971.1"/>
    </source>
</evidence>